<keyword evidence="12" id="KW-0594">Phospholipid biosynthesis</keyword>
<evidence type="ECO:0000256" key="4">
    <source>
        <dbReference type="ARBA" id="ARBA00013170"/>
    </source>
</evidence>
<dbReference type="EC" id="2.7.8.5" evidence="4 15"/>
<evidence type="ECO:0000256" key="12">
    <source>
        <dbReference type="ARBA" id="ARBA00023209"/>
    </source>
</evidence>
<keyword evidence="10" id="KW-0443">Lipid metabolism</keyword>
<feature type="transmembrane region" description="Helical" evidence="17">
    <location>
        <begin position="120"/>
        <end position="143"/>
    </location>
</feature>
<comment type="pathway">
    <text evidence="2">Phospholipid metabolism; phosphatidylglycerol biosynthesis; phosphatidylglycerol from CDP-diacylglycerol: step 1/2.</text>
</comment>
<dbReference type="GO" id="GO:0008444">
    <property type="term" value="F:CDP-diacylglycerol-glycerol-3-phosphate 3-phosphatidyltransferase activity"/>
    <property type="evidence" value="ECO:0007669"/>
    <property type="project" value="UniProtKB-EC"/>
</dbReference>
<feature type="transmembrane region" description="Helical" evidence="17">
    <location>
        <begin position="73"/>
        <end position="99"/>
    </location>
</feature>
<keyword evidence="7 16" id="KW-0808">Transferase</keyword>
<dbReference type="Pfam" id="PF01066">
    <property type="entry name" value="CDP-OH_P_transf"/>
    <property type="match status" value="1"/>
</dbReference>
<dbReference type="InterPro" id="IPR000462">
    <property type="entry name" value="CDP-OH_P_trans"/>
</dbReference>
<evidence type="ECO:0000256" key="13">
    <source>
        <dbReference type="ARBA" id="ARBA00023264"/>
    </source>
</evidence>
<keyword evidence="13" id="KW-1208">Phospholipid metabolism</keyword>
<evidence type="ECO:0000256" key="16">
    <source>
        <dbReference type="RuleBase" id="RU003750"/>
    </source>
</evidence>
<evidence type="ECO:0000256" key="17">
    <source>
        <dbReference type="SAM" id="Phobius"/>
    </source>
</evidence>
<reference evidence="18" key="1">
    <citation type="submission" date="2024-04" db="EMBL/GenBank/DDBJ databases">
        <authorList>
            <person name="Manzano-Marin A."/>
            <person name="Manzano-Marin A."/>
            <person name="Alejandro Manzano Marin A."/>
        </authorList>
    </citation>
    <scope>NUCLEOTIDE SEQUENCE [LARGE SCALE GENOMIC DNA]</scope>
    <source>
        <strain evidence="18">TABTEA</strain>
    </source>
</reference>
<dbReference type="RefSeq" id="WP_341764976.1">
    <property type="nucleotide sequence ID" value="NZ_OZ034688.1"/>
</dbReference>
<evidence type="ECO:0000256" key="6">
    <source>
        <dbReference type="ARBA" id="ARBA00022516"/>
    </source>
</evidence>
<evidence type="ECO:0000256" key="3">
    <source>
        <dbReference type="ARBA" id="ARBA00010441"/>
    </source>
</evidence>
<dbReference type="NCBIfam" id="TIGR00560">
    <property type="entry name" value="pgsA"/>
    <property type="match status" value="1"/>
</dbReference>
<sequence length="179" mass="20893">MKLNISTWLTLFRVILIPFFILFFYLSSRFGIFICLFIFIISSITDWFDGFLARQLNQTTKFGAFLDPVADKIIVLTALILLTESYSVWYVTLPALTMIGREIVVSSLREWMAEVGKRHFISVSFIGKIKTTVQMISLIGLLWKPNLFIENFSIFLMYVATILTFWSMYRYLKIFLSNS</sequence>
<proteinExistence type="inferred from homology"/>
<feature type="transmembrane region" description="Helical" evidence="17">
    <location>
        <begin position="6"/>
        <end position="26"/>
    </location>
</feature>
<evidence type="ECO:0000256" key="9">
    <source>
        <dbReference type="ARBA" id="ARBA00022989"/>
    </source>
</evidence>
<dbReference type="Proteomes" id="UP001497533">
    <property type="component" value="Chromosome"/>
</dbReference>
<comment type="catalytic activity">
    <reaction evidence="14">
        <text>a CDP-1,2-diacyl-sn-glycerol + sn-glycerol 3-phosphate = a 1,2-diacyl-sn-glycero-3-phospho-(1'-sn-glycero-3'-phosphate) + CMP + H(+)</text>
        <dbReference type="Rhea" id="RHEA:12593"/>
        <dbReference type="ChEBI" id="CHEBI:15378"/>
        <dbReference type="ChEBI" id="CHEBI:57597"/>
        <dbReference type="ChEBI" id="CHEBI:58332"/>
        <dbReference type="ChEBI" id="CHEBI:60110"/>
        <dbReference type="ChEBI" id="CHEBI:60377"/>
        <dbReference type="EC" id="2.7.8.5"/>
    </reaction>
</comment>
<dbReference type="InterPro" id="IPR043130">
    <property type="entry name" value="CDP-OH_PTrfase_TM_dom"/>
</dbReference>
<dbReference type="InterPro" id="IPR050324">
    <property type="entry name" value="CDP-alcohol_PTase-I"/>
</dbReference>
<evidence type="ECO:0000313" key="19">
    <source>
        <dbReference type="Proteomes" id="UP001497533"/>
    </source>
</evidence>
<dbReference type="PANTHER" id="PTHR14269:SF62">
    <property type="entry name" value="CDP-DIACYLGLYCEROL--GLYCEROL-3-PHOSPHATE 3-PHOSPHATIDYLTRANSFERASE 1, CHLOROPLASTIC"/>
    <property type="match status" value="1"/>
</dbReference>
<evidence type="ECO:0000256" key="2">
    <source>
        <dbReference type="ARBA" id="ARBA00005042"/>
    </source>
</evidence>
<keyword evidence="6" id="KW-0444">Lipid biosynthesis</keyword>
<evidence type="ECO:0000313" key="18">
    <source>
        <dbReference type="EMBL" id="CAL1329521.1"/>
    </source>
</evidence>
<evidence type="ECO:0000256" key="5">
    <source>
        <dbReference type="ARBA" id="ARBA00014944"/>
    </source>
</evidence>
<name>A0ABP1CGD8_9GAMM</name>
<dbReference type="InterPro" id="IPR048254">
    <property type="entry name" value="CDP_ALCOHOL_P_TRANSF_CS"/>
</dbReference>
<keyword evidence="19" id="KW-1185">Reference proteome</keyword>
<feature type="transmembrane region" description="Helical" evidence="17">
    <location>
        <begin position="155"/>
        <end position="172"/>
    </location>
</feature>
<keyword evidence="11 17" id="KW-0472">Membrane</keyword>
<comment type="subcellular location">
    <subcellularLocation>
        <location evidence="1">Membrane</location>
        <topology evidence="1">Multi-pass membrane protein</topology>
    </subcellularLocation>
</comment>
<evidence type="ECO:0000256" key="10">
    <source>
        <dbReference type="ARBA" id="ARBA00023098"/>
    </source>
</evidence>
<dbReference type="EMBL" id="OZ034688">
    <property type="protein sequence ID" value="CAL1329521.1"/>
    <property type="molecule type" value="Genomic_DNA"/>
</dbReference>
<protein>
    <recommendedName>
        <fullName evidence="5 15">CDP-diacylglycerol--glycerol-3-phosphate 3-phosphatidyltransferase</fullName>
        <ecNumber evidence="4 15">2.7.8.5</ecNumber>
    </recommendedName>
</protein>
<accession>A0ABP1CGD8</accession>
<evidence type="ECO:0000256" key="11">
    <source>
        <dbReference type="ARBA" id="ARBA00023136"/>
    </source>
</evidence>
<gene>
    <name evidence="18" type="primary">pgsA</name>
    <name evidence="18" type="ORF">PRHACTZTBTEA_618</name>
</gene>
<dbReference type="PIRSF" id="PIRSF000847">
    <property type="entry name" value="Phos_ph_gly_syn"/>
    <property type="match status" value="1"/>
</dbReference>
<keyword evidence="8 17" id="KW-0812">Transmembrane</keyword>
<keyword evidence="9 17" id="KW-1133">Transmembrane helix</keyword>
<dbReference type="Gene3D" id="1.20.120.1760">
    <property type="match status" value="1"/>
</dbReference>
<evidence type="ECO:0000256" key="14">
    <source>
        <dbReference type="ARBA" id="ARBA00048586"/>
    </source>
</evidence>
<evidence type="ECO:0000256" key="15">
    <source>
        <dbReference type="NCBIfam" id="TIGR00560"/>
    </source>
</evidence>
<evidence type="ECO:0000256" key="8">
    <source>
        <dbReference type="ARBA" id="ARBA00022692"/>
    </source>
</evidence>
<evidence type="ECO:0000256" key="7">
    <source>
        <dbReference type="ARBA" id="ARBA00022679"/>
    </source>
</evidence>
<comment type="similarity">
    <text evidence="3 16">Belongs to the CDP-alcohol phosphatidyltransferase class-I family.</text>
</comment>
<feature type="transmembrane region" description="Helical" evidence="17">
    <location>
        <begin position="33"/>
        <end position="53"/>
    </location>
</feature>
<organism evidence="18 19">
    <name type="scientific">Candidatus Providencia siddallii</name>
    <dbReference type="NCBI Taxonomy" id="1715285"/>
    <lineage>
        <taxon>Bacteria</taxon>
        <taxon>Pseudomonadati</taxon>
        <taxon>Pseudomonadota</taxon>
        <taxon>Gammaproteobacteria</taxon>
        <taxon>Enterobacterales</taxon>
        <taxon>Morganellaceae</taxon>
        <taxon>Providencia</taxon>
    </lineage>
</organism>
<evidence type="ECO:0000256" key="1">
    <source>
        <dbReference type="ARBA" id="ARBA00004141"/>
    </source>
</evidence>
<dbReference type="InterPro" id="IPR004570">
    <property type="entry name" value="Phosphatidylglycerol_P_synth"/>
</dbReference>
<dbReference type="PROSITE" id="PS00379">
    <property type="entry name" value="CDP_ALCOHOL_P_TRANSF"/>
    <property type="match status" value="1"/>
</dbReference>
<dbReference type="PANTHER" id="PTHR14269">
    <property type="entry name" value="CDP-DIACYLGLYCEROL--GLYCEROL-3-PHOSPHATE 3-PHOSPHATIDYLTRANSFERASE-RELATED"/>
    <property type="match status" value="1"/>
</dbReference>